<evidence type="ECO:0000256" key="1">
    <source>
        <dbReference type="SAM" id="MobiDB-lite"/>
    </source>
</evidence>
<evidence type="ECO:0000313" key="2">
    <source>
        <dbReference type="EMBL" id="CAB1416269.1"/>
    </source>
</evidence>
<feature type="region of interest" description="Disordered" evidence="1">
    <location>
        <begin position="1"/>
        <end position="25"/>
    </location>
</feature>
<reference evidence="2" key="1">
    <citation type="submission" date="2020-03" db="EMBL/GenBank/DDBJ databases">
        <authorList>
            <person name="Weist P."/>
        </authorList>
    </citation>
    <scope>NUCLEOTIDE SEQUENCE</scope>
</reference>
<dbReference type="AlphaFoldDB" id="A0A9N7Y9J1"/>
<name>A0A9N7Y9J1_PLEPL</name>
<feature type="compositionally biased region" description="Basic and acidic residues" evidence="1">
    <location>
        <begin position="1"/>
        <end position="13"/>
    </location>
</feature>
<accession>A0A9N7Y9J1</accession>
<organism evidence="2 3">
    <name type="scientific">Pleuronectes platessa</name>
    <name type="common">European plaice</name>
    <dbReference type="NCBI Taxonomy" id="8262"/>
    <lineage>
        <taxon>Eukaryota</taxon>
        <taxon>Metazoa</taxon>
        <taxon>Chordata</taxon>
        <taxon>Craniata</taxon>
        <taxon>Vertebrata</taxon>
        <taxon>Euteleostomi</taxon>
        <taxon>Actinopterygii</taxon>
        <taxon>Neopterygii</taxon>
        <taxon>Teleostei</taxon>
        <taxon>Neoteleostei</taxon>
        <taxon>Acanthomorphata</taxon>
        <taxon>Carangaria</taxon>
        <taxon>Pleuronectiformes</taxon>
        <taxon>Pleuronectoidei</taxon>
        <taxon>Pleuronectidae</taxon>
        <taxon>Pleuronectes</taxon>
    </lineage>
</organism>
<evidence type="ECO:0000313" key="3">
    <source>
        <dbReference type="Proteomes" id="UP001153269"/>
    </source>
</evidence>
<dbReference type="Proteomes" id="UP001153269">
    <property type="component" value="Unassembled WGS sequence"/>
</dbReference>
<proteinExistence type="predicted"/>
<feature type="region of interest" description="Disordered" evidence="1">
    <location>
        <begin position="70"/>
        <end position="91"/>
    </location>
</feature>
<protein>
    <submittedName>
        <fullName evidence="2">Uncharacterized protein</fullName>
    </submittedName>
</protein>
<comment type="caution">
    <text evidence="2">The sequence shown here is derived from an EMBL/GenBank/DDBJ whole genome shotgun (WGS) entry which is preliminary data.</text>
</comment>
<keyword evidence="3" id="KW-1185">Reference proteome</keyword>
<dbReference type="EMBL" id="CADEAL010000200">
    <property type="protein sequence ID" value="CAB1416269.1"/>
    <property type="molecule type" value="Genomic_DNA"/>
</dbReference>
<sequence>MRDSRLNRADELKAASTTPPQSHRLMASMPPRIDAGAAELHVWSPSGLHYPKFHRKGEEAGLYLSTPAKSLESEENLNQKQRNMFRAAEPI</sequence>
<gene>
    <name evidence="2" type="ORF">PLEPLA_LOCUS4060</name>
</gene>